<proteinExistence type="predicted"/>
<accession>A0ACB8GIB9</accession>
<dbReference type="EMBL" id="JAFIQS020000012">
    <property type="protein sequence ID" value="KAH9475200.1"/>
    <property type="molecule type" value="Genomic_DNA"/>
</dbReference>
<gene>
    <name evidence="1" type="ORF">JR316_0012311</name>
</gene>
<reference evidence="1" key="1">
    <citation type="submission" date="2021-10" db="EMBL/GenBank/DDBJ databases">
        <title>Psilocybe cubensis genome.</title>
        <authorList>
            <person name="Mckernan K.J."/>
            <person name="Crawford S."/>
            <person name="Trippe A."/>
            <person name="Kane L.T."/>
            <person name="Mclaughlin S."/>
        </authorList>
    </citation>
    <scope>NUCLEOTIDE SEQUENCE</scope>
    <source>
        <strain evidence="1">MGC-MH-2018</strain>
    </source>
</reference>
<keyword evidence="2" id="KW-1185">Reference proteome</keyword>
<organism evidence="1 2">
    <name type="scientific">Psilocybe cubensis</name>
    <name type="common">Psychedelic mushroom</name>
    <name type="synonym">Stropharia cubensis</name>
    <dbReference type="NCBI Taxonomy" id="181762"/>
    <lineage>
        <taxon>Eukaryota</taxon>
        <taxon>Fungi</taxon>
        <taxon>Dikarya</taxon>
        <taxon>Basidiomycota</taxon>
        <taxon>Agaricomycotina</taxon>
        <taxon>Agaricomycetes</taxon>
        <taxon>Agaricomycetidae</taxon>
        <taxon>Agaricales</taxon>
        <taxon>Agaricineae</taxon>
        <taxon>Strophariaceae</taxon>
        <taxon>Psilocybe</taxon>
    </lineage>
</organism>
<evidence type="ECO:0000313" key="1">
    <source>
        <dbReference type="EMBL" id="KAH9475200.1"/>
    </source>
</evidence>
<comment type="caution">
    <text evidence="1">The sequence shown here is derived from an EMBL/GenBank/DDBJ whole genome shotgun (WGS) entry which is preliminary data.</text>
</comment>
<protein>
    <submittedName>
        <fullName evidence="1">Uncharacterized protein</fullName>
    </submittedName>
</protein>
<evidence type="ECO:0000313" key="2">
    <source>
        <dbReference type="Proteomes" id="UP000664032"/>
    </source>
</evidence>
<name>A0ACB8GIB9_PSICU</name>
<sequence>MPFLRAPIDTTVSHRKPSPSYLERVPFSVQLVFLGKGLRLLPVSLLCGSGITLWKKCDSRGKTAPLHVFGGTVLDVRQSAANSKQECVNFGALIDRLRETTGKRAMMVDIFFMEADYALDLKGDKSSQLSSSTSAEYNFARETPSQALARFASAERFTRHFGLVPEWDDWFESGTKLTFPGSTTSFQSIEKLKTILDLAGWRPGPLVRKP</sequence>
<dbReference type="Proteomes" id="UP000664032">
    <property type="component" value="Unassembled WGS sequence"/>
</dbReference>